<proteinExistence type="predicted"/>
<protein>
    <submittedName>
        <fullName evidence="1">Uncharacterized protein</fullName>
    </submittedName>
</protein>
<sequence>MIWSYNKITTQQFTHTQGSLLFRYNYFKAKDRPHKQWTTEILEAVGTTIYRGTLGHLPELCIH</sequence>
<dbReference type="EMBL" id="HACG01036288">
    <property type="protein sequence ID" value="CEK83153.1"/>
    <property type="molecule type" value="Transcribed_RNA"/>
</dbReference>
<evidence type="ECO:0000313" key="1">
    <source>
        <dbReference type="EMBL" id="CEK83153.1"/>
    </source>
</evidence>
<name>A0A0B7AQL3_9EUPU</name>
<dbReference type="AlphaFoldDB" id="A0A0B7AQL3"/>
<accession>A0A0B7AQL3</accession>
<reference evidence="1" key="1">
    <citation type="submission" date="2014-12" db="EMBL/GenBank/DDBJ databases">
        <title>Insight into the proteome of Arion vulgaris.</title>
        <authorList>
            <person name="Aradska J."/>
            <person name="Bulat T."/>
            <person name="Smidak R."/>
            <person name="Sarate P."/>
            <person name="Gangsoo J."/>
            <person name="Sialana F."/>
            <person name="Bilban M."/>
            <person name="Lubec G."/>
        </authorList>
    </citation>
    <scope>NUCLEOTIDE SEQUENCE</scope>
    <source>
        <tissue evidence="1">Skin</tissue>
    </source>
</reference>
<organism evidence="1">
    <name type="scientific">Arion vulgaris</name>
    <dbReference type="NCBI Taxonomy" id="1028688"/>
    <lineage>
        <taxon>Eukaryota</taxon>
        <taxon>Metazoa</taxon>
        <taxon>Spiralia</taxon>
        <taxon>Lophotrochozoa</taxon>
        <taxon>Mollusca</taxon>
        <taxon>Gastropoda</taxon>
        <taxon>Heterobranchia</taxon>
        <taxon>Euthyneura</taxon>
        <taxon>Panpulmonata</taxon>
        <taxon>Eupulmonata</taxon>
        <taxon>Stylommatophora</taxon>
        <taxon>Helicina</taxon>
        <taxon>Arionoidea</taxon>
        <taxon>Arionidae</taxon>
        <taxon>Arion</taxon>
    </lineage>
</organism>
<gene>
    <name evidence="1" type="primary">ORF135477</name>
</gene>